<evidence type="ECO:0008006" key="2">
    <source>
        <dbReference type="Google" id="ProtNLM"/>
    </source>
</evidence>
<dbReference type="Gene3D" id="1.25.40.10">
    <property type="entry name" value="Tetratricopeptide repeat domain"/>
    <property type="match status" value="1"/>
</dbReference>
<dbReference type="AlphaFoldDB" id="A0A0B6Z187"/>
<feature type="non-terminal residue" evidence="1">
    <location>
        <position position="1"/>
    </location>
</feature>
<proteinExistence type="predicted"/>
<dbReference type="InterPro" id="IPR011990">
    <property type="entry name" value="TPR-like_helical_dom_sf"/>
</dbReference>
<organism evidence="1">
    <name type="scientific">Arion vulgaris</name>
    <dbReference type="NCBI Taxonomy" id="1028688"/>
    <lineage>
        <taxon>Eukaryota</taxon>
        <taxon>Metazoa</taxon>
        <taxon>Spiralia</taxon>
        <taxon>Lophotrochozoa</taxon>
        <taxon>Mollusca</taxon>
        <taxon>Gastropoda</taxon>
        <taxon>Heterobranchia</taxon>
        <taxon>Euthyneura</taxon>
        <taxon>Panpulmonata</taxon>
        <taxon>Eupulmonata</taxon>
        <taxon>Stylommatophora</taxon>
        <taxon>Helicina</taxon>
        <taxon>Arionoidea</taxon>
        <taxon>Arionidae</taxon>
        <taxon>Arion</taxon>
    </lineage>
</organism>
<feature type="non-terminal residue" evidence="1">
    <location>
        <position position="124"/>
    </location>
</feature>
<dbReference type="EMBL" id="HACG01014836">
    <property type="protein sequence ID" value="CEK61701.1"/>
    <property type="molecule type" value="Transcribed_RNA"/>
</dbReference>
<protein>
    <recommendedName>
        <fullName evidence="2">Tetratricopeptide repeat protein</fullName>
    </recommendedName>
</protein>
<evidence type="ECO:0000313" key="1">
    <source>
        <dbReference type="EMBL" id="CEK61701.1"/>
    </source>
</evidence>
<sequence>YQPRLGLARVLRASNEPNEAKKYYAQVMDMAPEVHDAYIESAEMLTKTDPLEAVNVYSRFPVSDNPSYNDAYIFGEIIRILMKAEKYDDERLAKNMIAYGRVLGTVVLDSYTKILEEKHKNELL</sequence>
<accession>A0A0B6Z187</accession>
<dbReference type="SUPFAM" id="SSF48452">
    <property type="entry name" value="TPR-like"/>
    <property type="match status" value="1"/>
</dbReference>
<reference evidence="1" key="1">
    <citation type="submission" date="2014-12" db="EMBL/GenBank/DDBJ databases">
        <title>Insight into the proteome of Arion vulgaris.</title>
        <authorList>
            <person name="Aradska J."/>
            <person name="Bulat T."/>
            <person name="Smidak R."/>
            <person name="Sarate P."/>
            <person name="Gangsoo J."/>
            <person name="Sialana F."/>
            <person name="Bilban M."/>
            <person name="Lubec G."/>
        </authorList>
    </citation>
    <scope>NUCLEOTIDE SEQUENCE</scope>
    <source>
        <tissue evidence="1">Skin</tissue>
    </source>
</reference>
<name>A0A0B6Z187_9EUPU</name>
<gene>
    <name evidence="1" type="primary">ORF42983</name>
</gene>